<name>A0A506UKL4_9PROT</name>
<gene>
    <name evidence="1" type="ORF">E3202_04540</name>
</gene>
<evidence type="ECO:0000313" key="1">
    <source>
        <dbReference type="EMBL" id="TPW33866.1"/>
    </source>
</evidence>
<comment type="caution">
    <text evidence="1">The sequence shown here is derived from an EMBL/GenBank/DDBJ whole genome shotgun (WGS) entry which is preliminary data.</text>
</comment>
<sequence>MIKIKIKSTRRERLTDLKKHLPFTKKFLQAPLGNSILLSLENNPIITRNFIKNLRGSINEFLQHPHLSIFELIKINVKIGRKLSKCKNIDLCTSTLLDAEFSRWAIILHSIPSIAILEINSLNSPNECNNFWKNFVNSGYSYRKKINKNSVINHLCKYHLSKAFNKEDNPLEDANFLINECEKRLPSEQHKMLTYLSPALTEAIVNSLEHGYPDVSSIEFGRLACEISADQRWLEVVLVDLGESMCLPPKNCKDTATVENFMTLGRSRHQEAYRGNGSGDILAPCKNHPNNRVTVHSGRASVTYSQEGPVKRIDHREPIAGTIIHWKLQLVEDA</sequence>
<dbReference type="EMBL" id="SORZ01000002">
    <property type="protein sequence ID" value="TPW33866.1"/>
    <property type="molecule type" value="Genomic_DNA"/>
</dbReference>
<organism evidence="1 2">
    <name type="scientific">Oecophyllibacter saccharovorans</name>
    <dbReference type="NCBI Taxonomy" id="2558360"/>
    <lineage>
        <taxon>Bacteria</taxon>
        <taxon>Pseudomonadati</taxon>
        <taxon>Pseudomonadota</taxon>
        <taxon>Alphaproteobacteria</taxon>
        <taxon>Acetobacterales</taxon>
        <taxon>Acetobacteraceae</taxon>
        <taxon>Oecophyllibacter</taxon>
    </lineage>
</organism>
<dbReference type="RefSeq" id="WP_165600585.1">
    <property type="nucleotide sequence ID" value="NZ_SORZ01000002.1"/>
</dbReference>
<evidence type="ECO:0000313" key="2">
    <source>
        <dbReference type="Proteomes" id="UP000315037"/>
    </source>
</evidence>
<proteinExistence type="predicted"/>
<protein>
    <submittedName>
        <fullName evidence="1">Uncharacterized protein</fullName>
    </submittedName>
</protein>
<reference evidence="1 2" key="1">
    <citation type="submission" date="2019-03" db="EMBL/GenBank/DDBJ databases">
        <title>The complete genome sequence of Neokomagataea sp. Jb2 NBRC113641.</title>
        <authorList>
            <person name="Chua K.-O."/>
            <person name="Chan K.-G."/>
            <person name="See-Too W.-S."/>
        </authorList>
    </citation>
    <scope>NUCLEOTIDE SEQUENCE [LARGE SCALE GENOMIC DNA]</scope>
    <source>
        <strain evidence="1 2">Jb2</strain>
    </source>
</reference>
<keyword evidence="2" id="KW-1185">Reference proteome</keyword>
<dbReference type="AlphaFoldDB" id="A0A506UKL4"/>
<accession>A0A506UKL4</accession>
<dbReference type="Proteomes" id="UP000315037">
    <property type="component" value="Unassembled WGS sequence"/>
</dbReference>